<reference evidence="2 3" key="1">
    <citation type="submission" date="2018-06" db="EMBL/GenBank/DDBJ databases">
        <authorList>
            <consortium name="Pathogen Informatics"/>
            <person name="Doyle S."/>
        </authorList>
    </citation>
    <scope>NUCLEOTIDE SEQUENCE [LARGE SCALE GENOMIC DNA]</scope>
    <source>
        <strain evidence="2 3">NCTC12278</strain>
    </source>
</reference>
<evidence type="ECO:0000313" key="2">
    <source>
        <dbReference type="EMBL" id="SQF39529.1"/>
    </source>
</evidence>
<dbReference type="Pfam" id="PF00583">
    <property type="entry name" value="Acetyltransf_1"/>
    <property type="match status" value="1"/>
</dbReference>
<evidence type="ECO:0000313" key="3">
    <source>
        <dbReference type="Proteomes" id="UP000249495"/>
    </source>
</evidence>
<sequence>MKIEQEVFFQEARSEDAEGFIALLHRGAEDSDFLILDQDYFAGQEAALGQVFDNSFQTSGSFYLLAKIGQKPIGALTIKADAHPRMNHIGDLFMLVAKDYWNQGIGQILLEEGIRWAEETASIRRLELTVQKRNSPAVHLYEKFGFEIEGTKQRGAKTKDGEFLDVYLMGKLID</sequence>
<dbReference type="EMBL" id="LS483343">
    <property type="protein sequence ID" value="SQF39529.1"/>
    <property type="molecule type" value="Genomic_DNA"/>
</dbReference>
<organism evidence="2 3">
    <name type="scientific">Streptococcus ferus</name>
    <dbReference type="NCBI Taxonomy" id="1345"/>
    <lineage>
        <taxon>Bacteria</taxon>
        <taxon>Bacillati</taxon>
        <taxon>Bacillota</taxon>
        <taxon>Bacilli</taxon>
        <taxon>Lactobacillales</taxon>
        <taxon>Streptococcaceae</taxon>
        <taxon>Streptococcus</taxon>
    </lineage>
</organism>
<dbReference type="AlphaFoldDB" id="A0A2X3VWA0"/>
<dbReference type="CDD" id="cd04301">
    <property type="entry name" value="NAT_SF"/>
    <property type="match status" value="1"/>
</dbReference>
<dbReference type="GO" id="GO:0016747">
    <property type="term" value="F:acyltransferase activity, transferring groups other than amino-acyl groups"/>
    <property type="evidence" value="ECO:0007669"/>
    <property type="project" value="InterPro"/>
</dbReference>
<name>A0A2X3VWA0_9STRE</name>
<keyword evidence="2" id="KW-0808">Transferase</keyword>
<dbReference type="SUPFAM" id="SSF55729">
    <property type="entry name" value="Acyl-CoA N-acyltransferases (Nat)"/>
    <property type="match status" value="1"/>
</dbReference>
<dbReference type="STRING" id="1123303.GCA_000372425_01648"/>
<dbReference type="RefSeq" id="WP_018030960.1">
    <property type="nucleotide sequence ID" value="NZ_LS483343.1"/>
</dbReference>
<gene>
    <name evidence="2" type="ORF">NCTC12278_00386</name>
</gene>
<dbReference type="Proteomes" id="UP000249495">
    <property type="component" value="Chromosome 1"/>
</dbReference>
<evidence type="ECO:0000259" key="1">
    <source>
        <dbReference type="PROSITE" id="PS51186"/>
    </source>
</evidence>
<feature type="domain" description="N-acetyltransferase" evidence="1">
    <location>
        <begin position="7"/>
        <end position="174"/>
    </location>
</feature>
<dbReference type="KEGG" id="sfer:NCTC12278_00386"/>
<dbReference type="PANTHER" id="PTHR43617:SF22">
    <property type="entry name" value="L-AMINO ACID N-ACETYLTRANSFERASE AAAT"/>
    <property type="match status" value="1"/>
</dbReference>
<protein>
    <submittedName>
        <fullName evidence="2">GNAT family acetyltransferase</fullName>
    </submittedName>
</protein>
<dbReference type="OrthoDB" id="948250at2"/>
<dbReference type="InterPro" id="IPR050276">
    <property type="entry name" value="MshD_Acetyltransferase"/>
</dbReference>
<dbReference type="Gene3D" id="3.40.630.30">
    <property type="match status" value="1"/>
</dbReference>
<accession>A0A2X3VWA0</accession>
<dbReference type="InterPro" id="IPR000182">
    <property type="entry name" value="GNAT_dom"/>
</dbReference>
<dbReference type="InterPro" id="IPR016181">
    <property type="entry name" value="Acyl_CoA_acyltransferase"/>
</dbReference>
<dbReference type="PANTHER" id="PTHR43617">
    <property type="entry name" value="L-AMINO ACID N-ACETYLTRANSFERASE"/>
    <property type="match status" value="1"/>
</dbReference>
<dbReference type="PROSITE" id="PS51186">
    <property type="entry name" value="GNAT"/>
    <property type="match status" value="1"/>
</dbReference>
<keyword evidence="3" id="KW-1185">Reference proteome</keyword>
<proteinExistence type="predicted"/>